<dbReference type="InterPro" id="IPR039497">
    <property type="entry name" value="CC144C-like_CC_dom"/>
</dbReference>
<dbReference type="InterPro" id="IPR021885">
    <property type="entry name" value="DUF3496"/>
</dbReference>
<feature type="region of interest" description="Disordered" evidence="4">
    <location>
        <begin position="845"/>
        <end position="888"/>
    </location>
</feature>
<dbReference type="Pfam" id="PF13637">
    <property type="entry name" value="Ank_4"/>
    <property type="match status" value="1"/>
</dbReference>
<dbReference type="InterPro" id="IPR050657">
    <property type="entry name" value="Ankyrin_repeat_domain"/>
</dbReference>
<feature type="compositionally biased region" description="Polar residues" evidence="4">
    <location>
        <begin position="1130"/>
        <end position="1152"/>
    </location>
</feature>
<feature type="region of interest" description="Disordered" evidence="4">
    <location>
        <begin position="436"/>
        <end position="550"/>
    </location>
</feature>
<feature type="compositionally biased region" description="Acidic residues" evidence="4">
    <location>
        <begin position="1023"/>
        <end position="1039"/>
    </location>
</feature>
<dbReference type="Pfam" id="PF14915">
    <property type="entry name" value="CCDC144C"/>
    <property type="match status" value="1"/>
</dbReference>
<accession>A0A8J0UR87</accession>
<feature type="coiled-coil region" evidence="3">
    <location>
        <begin position="1570"/>
        <end position="1597"/>
    </location>
</feature>
<evidence type="ECO:0000259" key="6">
    <source>
        <dbReference type="Pfam" id="PF14915"/>
    </source>
</evidence>
<feature type="compositionally biased region" description="Basic and acidic residues" evidence="4">
    <location>
        <begin position="1118"/>
        <end position="1129"/>
    </location>
</feature>
<feature type="compositionally biased region" description="Acidic residues" evidence="4">
    <location>
        <begin position="852"/>
        <end position="863"/>
    </location>
</feature>
<dbReference type="InterPro" id="IPR036770">
    <property type="entry name" value="Ankyrin_rpt-contain_sf"/>
</dbReference>
<feature type="region of interest" description="Disordered" evidence="4">
    <location>
        <begin position="909"/>
        <end position="948"/>
    </location>
</feature>
<dbReference type="InterPro" id="IPR002110">
    <property type="entry name" value="Ankyrin_rpt"/>
</dbReference>
<evidence type="ECO:0000256" key="1">
    <source>
        <dbReference type="ARBA" id="ARBA00023054"/>
    </source>
</evidence>
<dbReference type="CTD" id="108713105"/>
<dbReference type="PANTHER" id="PTHR24147">
    <property type="entry name" value="ANKYRIN REPEAT DOMAIN 36-RELATED"/>
    <property type="match status" value="1"/>
</dbReference>
<dbReference type="PROSITE" id="PS50088">
    <property type="entry name" value="ANK_REPEAT"/>
    <property type="match status" value="4"/>
</dbReference>
<dbReference type="Pfam" id="PF12796">
    <property type="entry name" value="Ank_2"/>
    <property type="match status" value="2"/>
</dbReference>
<feature type="region of interest" description="Disordered" evidence="4">
    <location>
        <begin position="992"/>
        <end position="1158"/>
    </location>
</feature>
<feature type="compositionally biased region" description="Basic residues" evidence="4">
    <location>
        <begin position="1"/>
        <end position="13"/>
    </location>
</feature>
<dbReference type="PROSITE" id="PS50297">
    <property type="entry name" value="ANK_REP_REGION"/>
    <property type="match status" value="4"/>
</dbReference>
<proteinExistence type="predicted"/>
<gene>
    <name evidence="8" type="primary">LOC108713105</name>
</gene>
<feature type="region of interest" description="Disordered" evidence="4">
    <location>
        <begin position="260"/>
        <end position="396"/>
    </location>
</feature>
<feature type="repeat" description="ANK" evidence="2">
    <location>
        <begin position="134"/>
        <end position="166"/>
    </location>
</feature>
<name>A0A8J0UR87_XENLA</name>
<feature type="compositionally biased region" description="Basic and acidic residues" evidence="4">
    <location>
        <begin position="348"/>
        <end position="368"/>
    </location>
</feature>
<dbReference type="Proteomes" id="UP000186698">
    <property type="component" value="Chromosome 3S"/>
</dbReference>
<feature type="region of interest" description="Disordered" evidence="4">
    <location>
        <begin position="607"/>
        <end position="667"/>
    </location>
</feature>
<feature type="compositionally biased region" description="Basic and acidic residues" evidence="4">
    <location>
        <begin position="607"/>
        <end position="629"/>
    </location>
</feature>
<feature type="compositionally biased region" description="Basic and acidic residues" evidence="4">
    <location>
        <begin position="531"/>
        <end position="548"/>
    </location>
</feature>
<dbReference type="PRINTS" id="PR01415">
    <property type="entry name" value="ANKYRIN"/>
</dbReference>
<feature type="region of interest" description="Disordered" evidence="4">
    <location>
        <begin position="1214"/>
        <end position="1273"/>
    </location>
</feature>
<reference evidence="7" key="1">
    <citation type="submission" date="2024-06" db="UniProtKB">
        <authorList>
            <consortium name="RefSeq"/>
        </authorList>
    </citation>
    <scope>NUCLEOTIDE SEQUENCE [LARGE SCALE GENOMIC DNA]</scope>
    <source>
        <strain evidence="7">J_2021</strain>
    </source>
</reference>
<evidence type="ECO:0000256" key="3">
    <source>
        <dbReference type="SAM" id="Coils"/>
    </source>
</evidence>
<feature type="coiled-coil region" evidence="3">
    <location>
        <begin position="1988"/>
        <end position="2157"/>
    </location>
</feature>
<feature type="coiled-coil region" evidence="3">
    <location>
        <begin position="1305"/>
        <end position="1544"/>
    </location>
</feature>
<dbReference type="Gene3D" id="1.25.40.20">
    <property type="entry name" value="Ankyrin repeat-containing domain"/>
    <property type="match status" value="2"/>
</dbReference>
<evidence type="ECO:0000313" key="7">
    <source>
        <dbReference type="Proteomes" id="UP000186698"/>
    </source>
</evidence>
<sequence length="2408" mass="275121">MKKIFSFGKKKKWGSSPNTSDAGSVLSVVGYELKDKDLSKLHRAASAGDVGKIKQLIKKQDVNQLDKENRTPLHIACANGHLDAVKLLLESKSKLNLCDNDSRSPLLKAIQCQQESCAIALLEHNADPNLVDINGNAALHLAALIPSVSIAKQLLEHGANINAINKEGCTPLILAVTESNEEMVEFLLKEGSDINACDRSGRTSLMISSNNGQNNLVRMLLQHEADINMKDEKGWTADDYGVMNGHHACSHLIIEHGSKKRPTMSPCYESNQRRKTSTFNTPNRTGENGCSSVSPATNKKDSQSQVESGSCVSDKSGDVDSWPSSDEDNDDLDFCPKKTPKPSLTQLLEKKKHDNKKANSEPRSDIVKKRTCKNNISNPSSHENDAVNEDNKLEDKENEVAEKFVNEVEENELEATSGQCEHLDCEEESEQCEEESEQCENEDCEEDSEQCENEDCEENSEECEDEECDEEDSEEGEECDEEDSEHCEGKESEENSEQNEGEEFEDNSEQNEGEEFEENSEQNEGEEFKEDSDQCRDEKFDKFDHDDTSVDCVNGKEVLQQSGNEDCEDVSVRHEERCCKDATPLYYCEDFENHSAQCEKEVCKDDSRQYKEKEHENDPGQCEKKEHNGDPGQCKIRESVNFTQEEDFKTAPTYGKSEDGISSSLKYQENDYENFEQHTGKNNTLIDEHVDPEASASLHHLALDNTSEKTEKKNVPSTSRQNVINKQTFSKMHLKNTSDDNMYTGQPLQDFKNVSDGDGIPVSLITGLYENSDENVTSLTENEITSLANKVETFDKKDEKICPFKGKLDSPFINTLADNKIEKGSNLNLKDDTFMYDAQTQISKIHHGSSNADDENDNSDFEESVERSPIKANMHSLSLSGETYSEEKLQDIEGPAVRKVELMSELGLEDDDIESPWDSESASESSKKQVVSDLPLPAAKTPMQCISEESNEDVFYRPSFIRPSRNIPKQDVCWPGCQSEFSEKSVSMESKKPKLVHGSLQKHVSPSLSVAKESEGTVKPDLMDDLGLDDAEDIEDASDWDSASLSPKYTMPHQRATSQVQNRREETEPRAEAPLPTFSTIIPPVPLQKEVEPDEDGHSTTSEDEFNSTNDAVPELPNCKEDSLKEKVENNTVQADQKGNQQYENSQTQSEQSKQDNRNMFAEEAHTISDQHVDLHPKLGLVRGIKNVMHFGDDKSSNKKFVLDGKLACKQMKNSTNGDPLEVFDDSTLSDTSQEEDGRASGKFTSETNKLDNAGELEDFSPSSDTATEEYGTPTLPFRNAKLLIEQLSFDSQDSVNLLKFQNIIHEYERTIQRENGRYKLLANKVKKMENERKHLQQITEKNRELKSMLDHQKVDWESDLNSLRFTLKQEEEKRKNAEMLYDKIQEQLRRKEDLCCKEMEAKQLLELTVRNLELELRSMQNNVKQVEEERNEVQRLLSHEHNARIAQEDVLNNIRRKSEEAENQKMWTKTAEVLGQLSKIDEREKDLIQQNDNLQEEINVLKLEINHVRSQNQQEESKFMDENENLKEKIADLRRDLKMNEETLTQTVIQYNSQLHALKTENTMLCSKLEHEKQGKDRLETELESIRSRLTSTLQEVERNQALKIDVERTLQRDRDEWLRSQDKLNHELSNIRENNNNLSQQLSRAEAKSNSLENEIRQANMSLQDKLILSENTQRELTQACGRIKELEHTLQLEKDKLCKSTVKQESLQEKLAQIQSENMLLRQQIEDVNNKGIIKDKTVSDVQDKFTEIIGKLRADAERQVQIIEERNKDLIVKYNEIREQMCRLETEKVERESSLRQLQQELADALKKLSMSEASLDVITHYRNDIEGEKQLLQKEVEKFKIKVHNLEEQCIQAERLQNQLKNLLEDKERDIMASSQKLQEYSSAVAGAENTIKELEGHILKLEIENAKIEATAKQQAGQIDILQKELRETLSIRHKLEELVVSLQSSKMGLEEKLNHQVHKQTALSQTAQDSHNLWEEELKSRSRLGIRLAELEQEKAKFTDQVESEKKKVKKLMEHKRSMEARFDQEMKRNTDLQKEIAGLKKLLKMAKKKIKELESGGFQHSSQDGFKSTHFEKESDIMKLKEKIHELSFRLENESSNYKQLESANRDLQRQLSSLKIFHKSQEHLEKGKRQLEDEVTNLKRQIEINKVDQSLIEKHKREIEERGRQELRQKLEEVNLFLQSQATSQETLDQIRAANDSSVRNQMEHRIQELESELHKIKHIQHESMLQKESTQTELDRFKELYNEELKNRNSLAVKLERANERLADANAKLLTERQRTKSLIASSFMNGSLATSPVADASPFGNLSNSGFRLGGSFLSSTANGINTNRVESYVNKMQQELEKNITKELDQANIELETGSSVRVSPVGSIAGSLRKVNVDQDPVSRATQQYLEVLKKNYKI</sequence>
<dbReference type="SUPFAM" id="SSF48403">
    <property type="entry name" value="Ankyrin repeat"/>
    <property type="match status" value="1"/>
</dbReference>
<keyword evidence="1 3" id="KW-0175">Coiled coil</keyword>
<feature type="coiled-coil region" evidence="3">
    <location>
        <begin position="1623"/>
        <end position="1959"/>
    </location>
</feature>
<feature type="domain" description="CCDC144C-like coiled-coil" evidence="6">
    <location>
        <begin position="1366"/>
        <end position="1847"/>
    </location>
</feature>
<dbReference type="Pfam" id="PF12001">
    <property type="entry name" value="DUF3496"/>
    <property type="match status" value="1"/>
</dbReference>
<feature type="compositionally biased region" description="Basic and acidic residues" evidence="4">
    <location>
        <begin position="382"/>
        <end position="396"/>
    </location>
</feature>
<keyword evidence="7" id="KW-1185">Reference proteome</keyword>
<reference evidence="8" key="2">
    <citation type="submission" date="2025-08" db="UniProtKB">
        <authorList>
            <consortium name="RefSeq"/>
        </authorList>
    </citation>
    <scope>IDENTIFICATION</scope>
    <source>
        <strain evidence="8">J_2021</strain>
        <tissue evidence="8">Erythrocytes</tissue>
    </source>
</reference>
<dbReference type="PANTHER" id="PTHR24147:SF53">
    <property type="entry name" value="ANKYRIN REPEAT DOMAIN 26"/>
    <property type="match status" value="1"/>
</dbReference>
<feature type="compositionally biased region" description="Acidic residues" evidence="4">
    <location>
        <begin position="494"/>
        <end position="530"/>
    </location>
</feature>
<protein>
    <submittedName>
        <fullName evidence="8">Ankyrin repeat domain-containing protein 26 isoform X6</fullName>
    </submittedName>
</protein>
<dbReference type="OrthoDB" id="366390at2759"/>
<dbReference type="SMART" id="SM00248">
    <property type="entry name" value="ANK"/>
    <property type="match status" value="7"/>
</dbReference>
<dbReference type="RefSeq" id="XP_018111353.1">
    <property type="nucleotide sequence ID" value="XM_018255864.2"/>
</dbReference>
<evidence type="ECO:0000256" key="4">
    <source>
        <dbReference type="SAM" id="MobiDB-lite"/>
    </source>
</evidence>
<feature type="domain" description="DUF3496" evidence="5">
    <location>
        <begin position="2209"/>
        <end position="2316"/>
    </location>
</feature>
<evidence type="ECO:0000313" key="8">
    <source>
        <dbReference type="RefSeq" id="XP_018111353.1"/>
    </source>
</evidence>
<evidence type="ECO:0000259" key="5">
    <source>
        <dbReference type="Pfam" id="PF12001"/>
    </source>
</evidence>
<feature type="compositionally biased region" description="Polar residues" evidence="4">
    <location>
        <begin position="277"/>
        <end position="313"/>
    </location>
</feature>
<organism evidence="7 8">
    <name type="scientific">Xenopus laevis</name>
    <name type="common">African clawed frog</name>
    <dbReference type="NCBI Taxonomy" id="8355"/>
    <lineage>
        <taxon>Eukaryota</taxon>
        <taxon>Metazoa</taxon>
        <taxon>Chordata</taxon>
        <taxon>Craniata</taxon>
        <taxon>Vertebrata</taxon>
        <taxon>Euteleostomi</taxon>
        <taxon>Amphibia</taxon>
        <taxon>Batrachia</taxon>
        <taxon>Anura</taxon>
        <taxon>Pipoidea</taxon>
        <taxon>Pipidae</taxon>
        <taxon>Xenopodinae</taxon>
        <taxon>Xenopus</taxon>
        <taxon>Xenopus</taxon>
    </lineage>
</organism>
<feature type="repeat" description="ANK" evidence="2">
    <location>
        <begin position="68"/>
        <end position="100"/>
    </location>
</feature>
<feature type="repeat" description="ANK" evidence="2">
    <location>
        <begin position="167"/>
        <end position="199"/>
    </location>
</feature>
<feature type="coiled-coil region" evidence="3">
    <location>
        <begin position="2202"/>
        <end position="2285"/>
    </location>
</feature>
<feature type="repeat" description="ANK" evidence="2">
    <location>
        <begin position="200"/>
        <end position="232"/>
    </location>
</feature>
<feature type="compositionally biased region" description="Acidic residues" evidence="4">
    <location>
        <begin position="436"/>
        <end position="485"/>
    </location>
</feature>
<dbReference type="GeneID" id="108713105"/>
<keyword evidence="2" id="KW-0040">ANK repeat</keyword>
<feature type="region of interest" description="Disordered" evidence="4">
    <location>
        <begin position="1"/>
        <end position="20"/>
    </location>
</feature>
<feature type="compositionally biased region" description="Basic and acidic residues" evidence="4">
    <location>
        <begin position="1062"/>
        <end position="1071"/>
    </location>
</feature>
<evidence type="ECO:0000256" key="2">
    <source>
        <dbReference type="PROSITE-ProRule" id="PRU00023"/>
    </source>
</evidence>
<feature type="compositionally biased region" description="Basic and acidic residues" evidence="4">
    <location>
        <begin position="1012"/>
        <end position="1022"/>
    </location>
</feature>